<dbReference type="Proteomes" id="UP001055879">
    <property type="component" value="Linkage Group LG04"/>
</dbReference>
<keyword evidence="2" id="KW-1185">Reference proteome</keyword>
<reference evidence="1 2" key="2">
    <citation type="journal article" date="2022" name="Mol. Ecol. Resour.">
        <title>The genomes of chicory, endive, great burdock and yacon provide insights into Asteraceae paleo-polyploidization history and plant inulin production.</title>
        <authorList>
            <person name="Fan W."/>
            <person name="Wang S."/>
            <person name="Wang H."/>
            <person name="Wang A."/>
            <person name="Jiang F."/>
            <person name="Liu H."/>
            <person name="Zhao H."/>
            <person name="Xu D."/>
            <person name="Zhang Y."/>
        </authorList>
    </citation>
    <scope>NUCLEOTIDE SEQUENCE [LARGE SCALE GENOMIC DNA]</scope>
    <source>
        <strain evidence="2">cv. Niubang</strain>
    </source>
</reference>
<comment type="caution">
    <text evidence="1">The sequence shown here is derived from an EMBL/GenBank/DDBJ whole genome shotgun (WGS) entry which is preliminary data.</text>
</comment>
<gene>
    <name evidence="1" type="ORF">L6452_15534</name>
</gene>
<evidence type="ECO:0000313" key="2">
    <source>
        <dbReference type="Proteomes" id="UP001055879"/>
    </source>
</evidence>
<reference evidence="2" key="1">
    <citation type="journal article" date="2022" name="Mol. Ecol. Resour.">
        <title>The genomes of chicory, endive, great burdock and yacon provide insights into Asteraceae palaeo-polyploidization history and plant inulin production.</title>
        <authorList>
            <person name="Fan W."/>
            <person name="Wang S."/>
            <person name="Wang H."/>
            <person name="Wang A."/>
            <person name="Jiang F."/>
            <person name="Liu H."/>
            <person name="Zhao H."/>
            <person name="Xu D."/>
            <person name="Zhang Y."/>
        </authorList>
    </citation>
    <scope>NUCLEOTIDE SEQUENCE [LARGE SCALE GENOMIC DNA]</scope>
    <source>
        <strain evidence="2">cv. Niubang</strain>
    </source>
</reference>
<accession>A0ACB9CNW1</accession>
<sequence>MSTHDVEPDPLCLHHSHSHLLSIFLPINNTHQAPKPPPPHSCLRRIPTTLTPSLPSPPDPKLSWILLKKPLNLWLTKGQQSTDIPRPTVVAGEFEGFSQMLGFHYHQQHQIEIECITKRIVLELGRLCTKCLVMFQVSYEGLPSWTDNDLRPLTNLLEGGDSSLPQSSSIWPDLLLLLRFGIRYFPPTIRIEADDLHSIVNMGF</sequence>
<name>A0ACB9CNW1_ARCLA</name>
<dbReference type="EMBL" id="CM042050">
    <property type="protein sequence ID" value="KAI3736004.1"/>
    <property type="molecule type" value="Genomic_DNA"/>
</dbReference>
<proteinExistence type="predicted"/>
<protein>
    <submittedName>
        <fullName evidence="1">Uncharacterized protein</fullName>
    </submittedName>
</protein>
<organism evidence="1 2">
    <name type="scientific">Arctium lappa</name>
    <name type="common">Greater burdock</name>
    <name type="synonym">Lappa major</name>
    <dbReference type="NCBI Taxonomy" id="4217"/>
    <lineage>
        <taxon>Eukaryota</taxon>
        <taxon>Viridiplantae</taxon>
        <taxon>Streptophyta</taxon>
        <taxon>Embryophyta</taxon>
        <taxon>Tracheophyta</taxon>
        <taxon>Spermatophyta</taxon>
        <taxon>Magnoliopsida</taxon>
        <taxon>eudicotyledons</taxon>
        <taxon>Gunneridae</taxon>
        <taxon>Pentapetalae</taxon>
        <taxon>asterids</taxon>
        <taxon>campanulids</taxon>
        <taxon>Asterales</taxon>
        <taxon>Asteraceae</taxon>
        <taxon>Carduoideae</taxon>
        <taxon>Cardueae</taxon>
        <taxon>Arctiinae</taxon>
        <taxon>Arctium</taxon>
    </lineage>
</organism>
<evidence type="ECO:0000313" key="1">
    <source>
        <dbReference type="EMBL" id="KAI3736004.1"/>
    </source>
</evidence>